<evidence type="ECO:0000313" key="2">
    <source>
        <dbReference type="Proteomes" id="UP000293195"/>
    </source>
</evidence>
<gene>
    <name evidence="1" type="ORF">AA0119_g10996</name>
</gene>
<organism evidence="1 2">
    <name type="scientific">Alternaria tenuissima</name>
    <dbReference type="NCBI Taxonomy" id="119927"/>
    <lineage>
        <taxon>Eukaryota</taxon>
        <taxon>Fungi</taxon>
        <taxon>Dikarya</taxon>
        <taxon>Ascomycota</taxon>
        <taxon>Pezizomycotina</taxon>
        <taxon>Dothideomycetes</taxon>
        <taxon>Pleosporomycetidae</taxon>
        <taxon>Pleosporales</taxon>
        <taxon>Pleosporineae</taxon>
        <taxon>Pleosporaceae</taxon>
        <taxon>Alternaria</taxon>
        <taxon>Alternaria sect. Alternaria</taxon>
        <taxon>Alternaria alternata complex</taxon>
    </lineage>
</organism>
<proteinExistence type="predicted"/>
<name>A0ABY0FZA6_9PLEO</name>
<dbReference type="Pfam" id="PF12311">
    <property type="entry name" value="DUF3632"/>
    <property type="match status" value="1"/>
</dbReference>
<dbReference type="InterPro" id="IPR022085">
    <property type="entry name" value="OpdG"/>
</dbReference>
<comment type="caution">
    <text evidence="1">The sequence shown here is derived from an EMBL/GenBank/DDBJ whole genome shotgun (WGS) entry which is preliminary data.</text>
</comment>
<evidence type="ECO:0000313" key="1">
    <source>
        <dbReference type="EMBL" id="RYN90865.1"/>
    </source>
</evidence>
<dbReference type="EMBL" id="PDXF01000076">
    <property type="protein sequence ID" value="RYN90865.1"/>
    <property type="molecule type" value="Genomic_DNA"/>
</dbReference>
<keyword evidence="2" id="KW-1185">Reference proteome</keyword>
<dbReference type="InterPro" id="IPR053204">
    <property type="entry name" value="Oxopyrrolidines_Biosynth-assoc"/>
</dbReference>
<accession>A0ABY0FZA6</accession>
<sequence length="308" mass="35635">MTTILNTPGTYPPNTFLPQINAIVTSSDYSSLAEETAKHLVEAVTTSRDPSLALSELWTAFFEAVISSSSHEPHFALLDAIRAQPPTLPDNFSRDGRGIEHAVRNLTKADGKLHWSELPRFGWDWYDMYASLHQWRDWTSIQDADSQSGTPNYRSSNTCGQLWLRFINFSTRLLKRSKEQPADETIWVFYTCKEVLEHEKPPSRQPDKNRMTAEQLWALDVRVAAIWVRDGARALWNTDYGELRKEWEVALDEPTDLWPREDGLNRERWQLWEERLLALSTDEASLDEETRGLVKEAYEMVEELLSNF</sequence>
<dbReference type="PANTHER" id="PTHR38797">
    <property type="entry name" value="NUCLEAR PORE COMPLEX PROTEIN NUP85-RELATED"/>
    <property type="match status" value="1"/>
</dbReference>
<reference evidence="2" key="1">
    <citation type="journal article" date="2019" name="bioRxiv">
        <title>Genomics, evolutionary history and diagnostics of the Alternaria alternata species group including apple and Asian pear pathotypes.</title>
        <authorList>
            <person name="Armitage A.D."/>
            <person name="Cockerton H.M."/>
            <person name="Sreenivasaprasad S."/>
            <person name="Woodhall J.W."/>
            <person name="Lane C.R."/>
            <person name="Harrison R.J."/>
            <person name="Clarkson J.P."/>
        </authorList>
    </citation>
    <scope>NUCLEOTIDE SEQUENCE [LARGE SCALE GENOMIC DNA]</scope>
    <source>
        <strain evidence="2">FERA 635</strain>
    </source>
</reference>
<dbReference type="Proteomes" id="UP000293195">
    <property type="component" value="Unassembled WGS sequence"/>
</dbReference>
<protein>
    <submittedName>
        <fullName evidence="1">Uncharacterized protein</fullName>
    </submittedName>
</protein>
<dbReference type="PANTHER" id="PTHR38797:SF4">
    <property type="entry name" value="NUCLEAR PORE COMPLEX PROTEIN NUP85"/>
    <property type="match status" value="1"/>
</dbReference>